<protein>
    <submittedName>
        <fullName evidence="3">CAP domain-containing protein</fullName>
    </submittedName>
</protein>
<evidence type="ECO:0000256" key="1">
    <source>
        <dbReference type="SAM" id="SignalP"/>
    </source>
</evidence>
<keyword evidence="4" id="KW-1185">Reference proteome</keyword>
<evidence type="ECO:0000313" key="3">
    <source>
        <dbReference type="EMBL" id="USW57959.1"/>
    </source>
</evidence>
<name>A0A9Q9EPR1_9PEZI</name>
<dbReference type="InterPro" id="IPR002413">
    <property type="entry name" value="V5_allergen-like"/>
</dbReference>
<evidence type="ECO:0000313" key="4">
    <source>
        <dbReference type="Proteomes" id="UP001056384"/>
    </source>
</evidence>
<dbReference type="PRINTS" id="PR00837">
    <property type="entry name" value="V5TPXLIKE"/>
</dbReference>
<dbReference type="InterPro" id="IPR001283">
    <property type="entry name" value="CRISP-related"/>
</dbReference>
<dbReference type="CDD" id="cd05380">
    <property type="entry name" value="CAP_euk"/>
    <property type="match status" value="1"/>
</dbReference>
<dbReference type="Pfam" id="PF00188">
    <property type="entry name" value="CAP"/>
    <property type="match status" value="1"/>
</dbReference>
<organism evidence="3 4">
    <name type="scientific">Septoria linicola</name>
    <dbReference type="NCBI Taxonomy" id="215465"/>
    <lineage>
        <taxon>Eukaryota</taxon>
        <taxon>Fungi</taxon>
        <taxon>Dikarya</taxon>
        <taxon>Ascomycota</taxon>
        <taxon>Pezizomycotina</taxon>
        <taxon>Dothideomycetes</taxon>
        <taxon>Dothideomycetidae</taxon>
        <taxon>Mycosphaerellales</taxon>
        <taxon>Mycosphaerellaceae</taxon>
        <taxon>Septoria</taxon>
    </lineage>
</organism>
<gene>
    <name evidence="3" type="ORF">Slin15195_G112780</name>
</gene>
<accession>A0A9Q9EPR1</accession>
<dbReference type="InterPro" id="IPR035940">
    <property type="entry name" value="CAP_sf"/>
</dbReference>
<dbReference type="Proteomes" id="UP001056384">
    <property type="component" value="Chromosome 10"/>
</dbReference>
<dbReference type="EMBL" id="CP099427">
    <property type="protein sequence ID" value="USW57959.1"/>
    <property type="molecule type" value="Genomic_DNA"/>
</dbReference>
<dbReference type="Gene3D" id="3.40.33.10">
    <property type="entry name" value="CAP"/>
    <property type="match status" value="1"/>
</dbReference>
<proteinExistence type="predicted"/>
<evidence type="ECO:0000259" key="2">
    <source>
        <dbReference type="SMART" id="SM00198"/>
    </source>
</evidence>
<reference evidence="3" key="1">
    <citation type="submission" date="2022-06" db="EMBL/GenBank/DDBJ databases">
        <title>Complete genome sequences of two strains of the flax pathogen Septoria linicola.</title>
        <authorList>
            <person name="Lapalu N."/>
            <person name="Simon A."/>
            <person name="Demenou B."/>
            <person name="Paumier D."/>
            <person name="Guillot M.-P."/>
            <person name="Gout L."/>
            <person name="Valade R."/>
        </authorList>
    </citation>
    <scope>NUCLEOTIDE SEQUENCE</scope>
    <source>
        <strain evidence="3">SE15195</strain>
    </source>
</reference>
<dbReference type="PANTHER" id="PTHR10334">
    <property type="entry name" value="CYSTEINE-RICH SECRETORY PROTEIN-RELATED"/>
    <property type="match status" value="1"/>
</dbReference>
<dbReference type="SMART" id="SM00198">
    <property type="entry name" value="SCP"/>
    <property type="match status" value="1"/>
</dbReference>
<dbReference type="SUPFAM" id="SSF55797">
    <property type="entry name" value="PR-1-like"/>
    <property type="match status" value="1"/>
</dbReference>
<feature type="signal peptide" evidence="1">
    <location>
        <begin position="1"/>
        <end position="19"/>
    </location>
</feature>
<sequence length="242" mass="27343">MRSIILTAALLSNALATLAAIHGHSHRIGPHAQHRRREEDLDEAAKLRKREIYERNKEAAAKQEATNWIEPGYENQLYADECVQHHNVHRQNHLAYDMVWDDALAYTAQLVAQSCNYAHDTSYDYGQAGQNIAAGIAANNVSGCITELWYNAEYPYFSYNYGQPSPDYTYFDSFGHMTQLVWKNTTRFGCATQYCPYGLANAGSVEPYFTVCNYMEAGNVMGMYDQNVSPPQGAADVHWDSF</sequence>
<feature type="chain" id="PRO_5040373003" evidence="1">
    <location>
        <begin position="20"/>
        <end position="242"/>
    </location>
</feature>
<dbReference type="InterPro" id="IPR014044">
    <property type="entry name" value="CAP_dom"/>
</dbReference>
<dbReference type="PRINTS" id="PR00838">
    <property type="entry name" value="V5ALLERGEN"/>
</dbReference>
<keyword evidence="1" id="KW-0732">Signal</keyword>
<dbReference type="AlphaFoldDB" id="A0A9Q9EPR1"/>
<feature type="domain" description="SCP" evidence="2">
    <location>
        <begin position="77"/>
        <end position="222"/>
    </location>
</feature>